<dbReference type="Proteomes" id="UP000823928">
    <property type="component" value="Unassembled WGS sequence"/>
</dbReference>
<comment type="caution">
    <text evidence="1">The sequence shown here is derived from an EMBL/GenBank/DDBJ whole genome shotgun (WGS) entry which is preliminary data.</text>
</comment>
<evidence type="ECO:0000313" key="1">
    <source>
        <dbReference type="EMBL" id="HIS36230.1"/>
    </source>
</evidence>
<gene>
    <name evidence="1" type="ORF">IAC10_06320</name>
</gene>
<accession>A0A9D1JNH0</accession>
<proteinExistence type="predicted"/>
<dbReference type="EMBL" id="DVIU01000124">
    <property type="protein sequence ID" value="HIS36230.1"/>
    <property type="molecule type" value="Genomic_DNA"/>
</dbReference>
<dbReference type="AlphaFoldDB" id="A0A9D1JNH0"/>
<name>A0A9D1JNH0_9BACT</name>
<reference evidence="1" key="2">
    <citation type="journal article" date="2021" name="PeerJ">
        <title>Extensive microbial diversity within the chicken gut microbiome revealed by metagenomics and culture.</title>
        <authorList>
            <person name="Gilroy R."/>
            <person name="Ravi A."/>
            <person name="Getino M."/>
            <person name="Pursley I."/>
            <person name="Horton D.L."/>
            <person name="Alikhan N.F."/>
            <person name="Baker D."/>
            <person name="Gharbi K."/>
            <person name="Hall N."/>
            <person name="Watson M."/>
            <person name="Adriaenssens E.M."/>
            <person name="Foster-Nyarko E."/>
            <person name="Jarju S."/>
            <person name="Secka A."/>
            <person name="Antonio M."/>
            <person name="Oren A."/>
            <person name="Chaudhuri R.R."/>
            <person name="La Ragione R."/>
            <person name="Hildebrand F."/>
            <person name="Pallen M.J."/>
        </authorList>
    </citation>
    <scope>NUCLEOTIDE SEQUENCE</scope>
    <source>
        <strain evidence="1">6276</strain>
    </source>
</reference>
<reference evidence="1" key="1">
    <citation type="submission" date="2020-10" db="EMBL/GenBank/DDBJ databases">
        <authorList>
            <person name="Gilroy R."/>
        </authorList>
    </citation>
    <scope>NUCLEOTIDE SEQUENCE</scope>
    <source>
        <strain evidence="1">6276</strain>
    </source>
</reference>
<sequence>MMTYSNTRKVCATCSYWGGNRTVSSSRDRVETNDSSARCIGGGRNNCNCFRESTCPKYDKLKQLR</sequence>
<evidence type="ECO:0000313" key="2">
    <source>
        <dbReference type="Proteomes" id="UP000823928"/>
    </source>
</evidence>
<organism evidence="1 2">
    <name type="scientific">Candidatus Scatousia excrementigallinarum</name>
    <dbReference type="NCBI Taxonomy" id="2840935"/>
    <lineage>
        <taxon>Bacteria</taxon>
        <taxon>Candidatus Scatousia</taxon>
    </lineage>
</organism>
<protein>
    <submittedName>
        <fullName evidence="1">Uncharacterized protein</fullName>
    </submittedName>
</protein>